<dbReference type="GO" id="GO:0005524">
    <property type="term" value="F:ATP binding"/>
    <property type="evidence" value="ECO:0007669"/>
    <property type="project" value="UniProtKB-KW"/>
</dbReference>
<dbReference type="InterPro" id="IPR027417">
    <property type="entry name" value="P-loop_NTPase"/>
</dbReference>
<keyword evidence="3" id="KW-0067">ATP-binding</keyword>
<dbReference type="Proteomes" id="UP001597036">
    <property type="component" value="Unassembled WGS sequence"/>
</dbReference>
<name>A0ABW2Y6R2_9BIFI</name>
<dbReference type="PANTHER" id="PTHR43566:SF2">
    <property type="entry name" value="DUF4143 DOMAIN-CONTAINING PROTEIN"/>
    <property type="match status" value="1"/>
</dbReference>
<accession>A0ABW2Y6R2</accession>
<evidence type="ECO:0000259" key="1">
    <source>
        <dbReference type="Pfam" id="PF13173"/>
    </source>
</evidence>
<evidence type="ECO:0000259" key="2">
    <source>
        <dbReference type="Pfam" id="PF13635"/>
    </source>
</evidence>
<gene>
    <name evidence="3" type="ORF">ACFQY8_06700</name>
</gene>
<proteinExistence type="predicted"/>
<dbReference type="RefSeq" id="WP_377939118.1">
    <property type="nucleotide sequence ID" value="NZ_JBHTHQ010000021.1"/>
</dbReference>
<comment type="caution">
    <text evidence="3">The sequence shown here is derived from an EMBL/GenBank/DDBJ whole genome shotgun (WGS) entry which is preliminary data.</text>
</comment>
<evidence type="ECO:0000313" key="3">
    <source>
        <dbReference type="EMBL" id="MFD0705431.1"/>
    </source>
</evidence>
<evidence type="ECO:0000313" key="4">
    <source>
        <dbReference type="Proteomes" id="UP001597036"/>
    </source>
</evidence>
<dbReference type="InterPro" id="IPR041682">
    <property type="entry name" value="AAA_14"/>
</dbReference>
<dbReference type="SUPFAM" id="SSF52540">
    <property type="entry name" value="P-loop containing nucleoside triphosphate hydrolases"/>
    <property type="match status" value="1"/>
</dbReference>
<keyword evidence="4" id="KW-1185">Reference proteome</keyword>
<dbReference type="Pfam" id="PF13635">
    <property type="entry name" value="DUF4143"/>
    <property type="match status" value="1"/>
</dbReference>
<sequence length="389" mass="44079">MIPRTLAAKLLTLAEGFPVVTVNGPRQSGKSTLVKNTFPNYRYISLEDPDIRSLASEDPRGFLQQFNSHIIFDEIQRVPELFPYLQGIVDSQNNPGQFILSGSQNFLLLKKISQSLAGRVGILHLLPLAYSEMKSNGASPNSIMDWVFTGGYPRLYSSHIHPTDFFPNYISTYIDRDIREELGVKKINEFNTFLKLCATRTGEVLNLTSLANDCDISTTTAREWLSILEASFVCFQLHPYHKNYGKRLIKAPKFYFYDTGLAANLLGINSPDELFTSVYRGNLFENAVVVELIKQYTSVGREPELFYWRDSNQNEIDFITQKAGKPYQAIEVKSTSTYKAQAFRTIDEISPLMGINESNRFVIYSGDTSMKTSHGQLVSFTDINAYFHV</sequence>
<dbReference type="PANTHER" id="PTHR43566">
    <property type="entry name" value="CONSERVED PROTEIN"/>
    <property type="match status" value="1"/>
</dbReference>
<dbReference type="InterPro" id="IPR025420">
    <property type="entry name" value="DUF4143"/>
</dbReference>
<dbReference type="Pfam" id="PF13173">
    <property type="entry name" value="AAA_14"/>
    <property type="match status" value="1"/>
</dbReference>
<protein>
    <submittedName>
        <fullName evidence="3">ATP-binding protein</fullName>
    </submittedName>
</protein>
<reference evidence="4" key="1">
    <citation type="journal article" date="2019" name="Int. J. Syst. Evol. Microbiol.">
        <title>The Global Catalogue of Microorganisms (GCM) 10K type strain sequencing project: providing services to taxonomists for standard genome sequencing and annotation.</title>
        <authorList>
            <consortium name="The Broad Institute Genomics Platform"/>
            <consortium name="The Broad Institute Genome Sequencing Center for Infectious Disease"/>
            <person name="Wu L."/>
            <person name="Ma J."/>
        </authorList>
    </citation>
    <scope>NUCLEOTIDE SEQUENCE [LARGE SCALE GENOMIC DNA]</scope>
    <source>
        <strain evidence="4">CCM 8604</strain>
    </source>
</reference>
<feature type="domain" description="DUF4143" evidence="2">
    <location>
        <begin position="175"/>
        <end position="334"/>
    </location>
</feature>
<organism evidence="3 4">
    <name type="scientific">Alloscardovia venturai</name>
    <dbReference type="NCBI Taxonomy" id="1769421"/>
    <lineage>
        <taxon>Bacteria</taxon>
        <taxon>Bacillati</taxon>
        <taxon>Actinomycetota</taxon>
        <taxon>Actinomycetes</taxon>
        <taxon>Bifidobacteriales</taxon>
        <taxon>Bifidobacteriaceae</taxon>
        <taxon>Alloscardovia</taxon>
    </lineage>
</organism>
<keyword evidence="3" id="KW-0547">Nucleotide-binding</keyword>
<feature type="domain" description="AAA" evidence="1">
    <location>
        <begin position="18"/>
        <end position="133"/>
    </location>
</feature>
<dbReference type="EMBL" id="JBHTHQ010000021">
    <property type="protein sequence ID" value="MFD0705431.1"/>
    <property type="molecule type" value="Genomic_DNA"/>
</dbReference>